<dbReference type="GO" id="GO:0006355">
    <property type="term" value="P:regulation of DNA-templated transcription"/>
    <property type="evidence" value="ECO:0007669"/>
    <property type="project" value="UniProtKB-ARBA"/>
</dbReference>
<dbReference type="PROSITE" id="PS01081">
    <property type="entry name" value="HTH_TETR_1"/>
    <property type="match status" value="1"/>
</dbReference>
<proteinExistence type="predicted"/>
<dbReference type="InterPro" id="IPR023772">
    <property type="entry name" value="DNA-bd_HTH_TetR-type_CS"/>
</dbReference>
<dbReference type="Pfam" id="PF00440">
    <property type="entry name" value="TetR_N"/>
    <property type="match status" value="1"/>
</dbReference>
<dbReference type="Proteomes" id="UP000267798">
    <property type="component" value="Unassembled WGS sequence"/>
</dbReference>
<dbReference type="InterPro" id="IPR009057">
    <property type="entry name" value="Homeodomain-like_sf"/>
</dbReference>
<dbReference type="SUPFAM" id="SSF48498">
    <property type="entry name" value="Tetracyclin repressor-like, C-terminal domain"/>
    <property type="match status" value="1"/>
</dbReference>
<dbReference type="InterPro" id="IPR001647">
    <property type="entry name" value="HTH_TetR"/>
</dbReference>
<dbReference type="InterPro" id="IPR036271">
    <property type="entry name" value="Tet_transcr_reg_TetR-rel_C_sf"/>
</dbReference>
<gene>
    <name evidence="4" type="ORF">D3P09_14425</name>
</gene>
<organism evidence="4 5">
    <name type="scientific">Paenibacillus pinisoli</name>
    <dbReference type="NCBI Taxonomy" id="1276110"/>
    <lineage>
        <taxon>Bacteria</taxon>
        <taxon>Bacillati</taxon>
        <taxon>Bacillota</taxon>
        <taxon>Bacilli</taxon>
        <taxon>Bacillales</taxon>
        <taxon>Paenibacillaceae</taxon>
        <taxon>Paenibacillus</taxon>
    </lineage>
</organism>
<dbReference type="GO" id="GO:0003677">
    <property type="term" value="F:DNA binding"/>
    <property type="evidence" value="ECO:0007669"/>
    <property type="project" value="UniProtKB-UniRule"/>
</dbReference>
<dbReference type="EMBL" id="QXQB01000003">
    <property type="protein sequence ID" value="RJX38733.1"/>
    <property type="molecule type" value="Genomic_DNA"/>
</dbReference>
<feature type="domain" description="HTH tetR-type" evidence="3">
    <location>
        <begin position="59"/>
        <end position="119"/>
    </location>
</feature>
<protein>
    <submittedName>
        <fullName evidence="4">TetR/AcrR family transcriptional regulator</fullName>
    </submittedName>
</protein>
<keyword evidence="1 2" id="KW-0238">DNA-binding</keyword>
<name>A0A3A6PSC2_9BACL</name>
<evidence type="ECO:0000256" key="1">
    <source>
        <dbReference type="ARBA" id="ARBA00023125"/>
    </source>
</evidence>
<comment type="caution">
    <text evidence="4">The sequence shown here is derived from an EMBL/GenBank/DDBJ whole genome shotgun (WGS) entry which is preliminary data.</text>
</comment>
<dbReference type="SUPFAM" id="SSF46689">
    <property type="entry name" value="Homeodomain-like"/>
    <property type="match status" value="1"/>
</dbReference>
<dbReference type="OrthoDB" id="9789566at2"/>
<dbReference type="PANTHER" id="PTHR30328">
    <property type="entry name" value="TRANSCRIPTIONAL REPRESSOR"/>
    <property type="match status" value="1"/>
</dbReference>
<dbReference type="PROSITE" id="PS50977">
    <property type="entry name" value="HTH_TETR_2"/>
    <property type="match status" value="1"/>
</dbReference>
<keyword evidence="5" id="KW-1185">Reference proteome</keyword>
<dbReference type="Gene3D" id="1.10.357.10">
    <property type="entry name" value="Tetracycline Repressor, domain 2"/>
    <property type="match status" value="1"/>
</dbReference>
<feature type="DNA-binding region" description="H-T-H motif" evidence="2">
    <location>
        <begin position="82"/>
        <end position="101"/>
    </location>
</feature>
<evidence type="ECO:0000259" key="3">
    <source>
        <dbReference type="PROSITE" id="PS50977"/>
    </source>
</evidence>
<dbReference type="PANTHER" id="PTHR30328:SF54">
    <property type="entry name" value="HTH-TYPE TRANSCRIPTIONAL REPRESSOR SCO4008"/>
    <property type="match status" value="1"/>
</dbReference>
<dbReference type="InterPro" id="IPR050109">
    <property type="entry name" value="HTH-type_TetR-like_transc_reg"/>
</dbReference>
<evidence type="ECO:0000313" key="4">
    <source>
        <dbReference type="EMBL" id="RJX38733.1"/>
    </source>
</evidence>
<evidence type="ECO:0000313" key="5">
    <source>
        <dbReference type="Proteomes" id="UP000267798"/>
    </source>
</evidence>
<evidence type="ECO:0000256" key="2">
    <source>
        <dbReference type="PROSITE-ProRule" id="PRU00335"/>
    </source>
</evidence>
<dbReference type="AlphaFoldDB" id="A0A3A6PSC2"/>
<dbReference type="Gene3D" id="1.10.10.60">
    <property type="entry name" value="Homeodomain-like"/>
    <property type="match status" value="1"/>
</dbReference>
<sequence length="249" mass="29345">MPACWWLSRWRRSSLAQQRCLPKGEGRRFASRRLRLRASAKKSKHNDYRRLIMILAEEHDIKQRILLAAKKLFAVQGFDGTTIRQICEEASANVALVSYHFGGKENLFGALFENFFPNQKIASIDPGFHPVEGVRLIIREVTMYRHAEPQLISIIQQEIILNTPRIQKIREHVMPMWQMLRHWMEEGRRQGYFTFRSLDTAFMSVTGTLLFHRDQEYWMLLREEQKPDVEALADDLTDFILHGLRYNGE</sequence>
<reference evidence="4 5" key="1">
    <citation type="submission" date="2018-09" db="EMBL/GenBank/DDBJ databases">
        <title>Paenibacillus aracenensis nov. sp. isolated from a cave in southern Spain.</title>
        <authorList>
            <person name="Jurado V."/>
            <person name="Gutierrez-Patricio S."/>
            <person name="Gonzalez-Pimentel J.L."/>
            <person name="Miller A.Z."/>
            <person name="Laiz L."/>
            <person name="Saiz-Jimenez C."/>
        </authorList>
    </citation>
    <scope>NUCLEOTIDE SEQUENCE [LARGE SCALE GENOMIC DNA]</scope>
    <source>
        <strain evidence="4 5">JCM 19203</strain>
    </source>
</reference>
<accession>A0A3A6PSC2</accession>